<comment type="subcellular location">
    <subcellularLocation>
        <location evidence="1">Secreted</location>
        <location evidence="1">Extracellular space</location>
        <location evidence="1">Apoplast</location>
    </subcellularLocation>
</comment>
<feature type="domain" description="Cupin type-1" evidence="10">
    <location>
        <begin position="73"/>
        <end position="206"/>
    </location>
</feature>
<dbReference type="GO" id="GO:0048046">
    <property type="term" value="C:apoplast"/>
    <property type="evidence" value="ECO:0007669"/>
    <property type="project" value="UniProtKB-SubCell"/>
</dbReference>
<dbReference type="Pfam" id="PF00190">
    <property type="entry name" value="Cupin_1"/>
    <property type="match status" value="1"/>
</dbReference>
<keyword evidence="8" id="KW-1133">Transmembrane helix</keyword>
<dbReference type="EMBL" id="CM031829">
    <property type="protein sequence ID" value="KAG6711497.1"/>
    <property type="molecule type" value="Genomic_DNA"/>
</dbReference>
<keyword evidence="7" id="KW-1015">Disulfide bond</keyword>
<proteinExistence type="predicted"/>
<dbReference type="AlphaFoldDB" id="A0A922F1Q5"/>
<dbReference type="InterPro" id="IPR001929">
    <property type="entry name" value="Germin"/>
</dbReference>
<feature type="transmembrane region" description="Helical" evidence="8">
    <location>
        <begin position="34"/>
        <end position="54"/>
    </location>
</feature>
<keyword evidence="8" id="KW-0472">Membrane</keyword>
<dbReference type="CDD" id="cd02241">
    <property type="entry name" value="cupin_OxOx"/>
    <property type="match status" value="1"/>
</dbReference>
<keyword evidence="8" id="KW-0812">Transmembrane</keyword>
<evidence type="ECO:0000256" key="4">
    <source>
        <dbReference type="ARBA" id="ARBA00023180"/>
    </source>
</evidence>
<dbReference type="InterPro" id="IPR006045">
    <property type="entry name" value="Cupin_1"/>
</dbReference>
<evidence type="ECO:0000256" key="9">
    <source>
        <dbReference type="SAM" id="SignalP"/>
    </source>
</evidence>
<evidence type="ECO:0000256" key="7">
    <source>
        <dbReference type="PIRSR" id="PIRSR601929-3"/>
    </source>
</evidence>
<dbReference type="PANTHER" id="PTHR31238">
    <property type="entry name" value="GERMIN-LIKE PROTEIN SUBFAMILY 3 MEMBER 3"/>
    <property type="match status" value="1"/>
</dbReference>
<dbReference type="SMART" id="SM00835">
    <property type="entry name" value="Cupin_1"/>
    <property type="match status" value="1"/>
</dbReference>
<evidence type="ECO:0000256" key="8">
    <source>
        <dbReference type="SAM" id="Phobius"/>
    </source>
</evidence>
<reference evidence="11" key="1">
    <citation type="submission" date="2021-01" db="EMBL/GenBank/DDBJ databases">
        <authorList>
            <person name="Lovell J.T."/>
            <person name="Bentley N."/>
            <person name="Bhattarai G."/>
            <person name="Jenkins J.W."/>
            <person name="Sreedasyam A."/>
            <person name="Alarcon Y."/>
            <person name="Bock C."/>
            <person name="Boston L."/>
            <person name="Carlson J."/>
            <person name="Cervantes K."/>
            <person name="Clermont K."/>
            <person name="Krom N."/>
            <person name="Kubenka K."/>
            <person name="Mamidi S."/>
            <person name="Mattison C."/>
            <person name="Monteros M."/>
            <person name="Pisani C."/>
            <person name="Plott C."/>
            <person name="Rajasekar S."/>
            <person name="Rhein H.S."/>
            <person name="Rohla C."/>
            <person name="Song M."/>
            <person name="Hilaire R.S."/>
            <person name="Shu S."/>
            <person name="Wells L."/>
            <person name="Wang X."/>
            <person name="Webber J."/>
            <person name="Heerema R.J."/>
            <person name="Klein P."/>
            <person name="Conner P."/>
            <person name="Grauke L."/>
            <person name="Grimwood J."/>
            <person name="Schmutz J."/>
            <person name="Randall J.J."/>
        </authorList>
    </citation>
    <scope>NUCLEOTIDE SEQUENCE</scope>
    <source>
        <tissue evidence="11">Leaf</tissue>
    </source>
</reference>
<accession>A0A922F1Q5</accession>
<evidence type="ECO:0000256" key="5">
    <source>
        <dbReference type="PIRSR" id="PIRSR601929-1"/>
    </source>
</evidence>
<feature type="binding site" evidence="6">
    <location>
        <position position="128"/>
    </location>
    <ligand>
        <name>Mn(2+)</name>
        <dbReference type="ChEBI" id="CHEBI:29035"/>
    </ligand>
</feature>
<feature type="signal peptide" evidence="9">
    <location>
        <begin position="1"/>
        <end position="23"/>
    </location>
</feature>
<keyword evidence="4" id="KW-0325">Glycoprotein</keyword>
<evidence type="ECO:0000313" key="11">
    <source>
        <dbReference type="EMBL" id="KAG6711497.1"/>
    </source>
</evidence>
<evidence type="ECO:0000313" key="12">
    <source>
        <dbReference type="Proteomes" id="UP000811246"/>
    </source>
</evidence>
<keyword evidence="3 5" id="KW-0479">Metal-binding</keyword>
<comment type="caution">
    <text evidence="11">The sequence shown here is derived from an EMBL/GenBank/DDBJ whole genome shotgun (WGS) entry which is preliminary data.</text>
</comment>
<organism evidence="11 12">
    <name type="scientific">Carya illinoinensis</name>
    <name type="common">Pecan</name>
    <dbReference type="NCBI Taxonomy" id="32201"/>
    <lineage>
        <taxon>Eukaryota</taxon>
        <taxon>Viridiplantae</taxon>
        <taxon>Streptophyta</taxon>
        <taxon>Embryophyta</taxon>
        <taxon>Tracheophyta</taxon>
        <taxon>Spermatophyta</taxon>
        <taxon>Magnoliopsida</taxon>
        <taxon>eudicotyledons</taxon>
        <taxon>Gunneridae</taxon>
        <taxon>Pentapetalae</taxon>
        <taxon>rosids</taxon>
        <taxon>fabids</taxon>
        <taxon>Fagales</taxon>
        <taxon>Juglandaceae</taxon>
        <taxon>Carya</taxon>
    </lineage>
</organism>
<sequence>MKGVPKCLVTVSLLALALSLASAYDPGPLQDFCIALYSSASAITLYFFLSTIFVNGKFCKNSKLVDVNDFFFSRLNMPGNTSKPLGSKVTLVTMEELVGLNTLGIFLARIDFAPYCLNPSHTNPHGIEILVVLEGTLYIGFVTSNADNNHLFTEVLNARDVFVFSIGLSNQYPRVITISKAVFGSKPPINPDVLAKAFQVDKNVVNYL</sequence>
<name>A0A922F1Q5_CARIL</name>
<feature type="chain" id="PRO_5037690052" description="Cupin type-1 domain-containing protein" evidence="9">
    <location>
        <begin position="24"/>
        <end position="208"/>
    </location>
</feature>
<feature type="disulfide bond" evidence="7">
    <location>
        <begin position="33"/>
        <end position="59"/>
    </location>
</feature>
<feature type="binding site" evidence="6">
    <location>
        <position position="121"/>
    </location>
    <ligand>
        <name>Mn(2+)</name>
        <dbReference type="ChEBI" id="CHEBI:29035"/>
    </ligand>
</feature>
<evidence type="ECO:0000256" key="3">
    <source>
        <dbReference type="ARBA" id="ARBA00022723"/>
    </source>
</evidence>
<keyword evidence="9" id="KW-0732">Signal</keyword>
<protein>
    <recommendedName>
        <fullName evidence="10">Cupin type-1 domain-containing protein</fullName>
    </recommendedName>
</protein>
<feature type="binding site" evidence="5">
    <location>
        <position position="118"/>
    </location>
    <ligand>
        <name>oxalate</name>
        <dbReference type="ChEBI" id="CHEBI:30623"/>
    </ligand>
</feature>
<evidence type="ECO:0000256" key="2">
    <source>
        <dbReference type="ARBA" id="ARBA00022523"/>
    </source>
</evidence>
<evidence type="ECO:0000256" key="1">
    <source>
        <dbReference type="ARBA" id="ARBA00004271"/>
    </source>
</evidence>
<dbReference type="Proteomes" id="UP000811246">
    <property type="component" value="Chromosome 5"/>
</dbReference>
<evidence type="ECO:0000256" key="6">
    <source>
        <dbReference type="PIRSR" id="PIRSR601929-2"/>
    </source>
</evidence>
<dbReference type="GO" id="GO:0030145">
    <property type="term" value="F:manganese ion binding"/>
    <property type="evidence" value="ECO:0007669"/>
    <property type="project" value="InterPro"/>
</dbReference>
<gene>
    <name evidence="11" type="ORF">I3842_05G057300</name>
</gene>
<keyword evidence="2" id="KW-0052">Apoplast</keyword>
<keyword evidence="5" id="KW-0464">Manganese</keyword>
<feature type="binding site" evidence="5">
    <location>
        <position position="128"/>
    </location>
    <ligand>
        <name>oxalate</name>
        <dbReference type="ChEBI" id="CHEBI:30623"/>
    </ligand>
</feature>
<evidence type="ECO:0000259" key="10">
    <source>
        <dbReference type="SMART" id="SM00835"/>
    </source>
</evidence>